<dbReference type="PANTHER" id="PTHR45975:SF2">
    <property type="entry name" value="NUCLEOSOME-REMODELING FACTOR SUBUNIT BPTF"/>
    <property type="match status" value="1"/>
</dbReference>
<feature type="region of interest" description="Disordered" evidence="2">
    <location>
        <begin position="1"/>
        <end position="164"/>
    </location>
</feature>
<dbReference type="GO" id="GO:0006357">
    <property type="term" value="P:regulation of transcription by RNA polymerase II"/>
    <property type="evidence" value="ECO:0007669"/>
    <property type="project" value="InterPro"/>
</dbReference>
<comment type="caution">
    <text evidence="3">The sequence shown here is derived from an EMBL/GenBank/DDBJ whole genome shotgun (WGS) entry which is preliminary data.</text>
</comment>
<feature type="region of interest" description="Disordered" evidence="2">
    <location>
        <begin position="626"/>
        <end position="687"/>
    </location>
</feature>
<feature type="region of interest" description="Disordered" evidence="2">
    <location>
        <begin position="1601"/>
        <end position="1671"/>
    </location>
</feature>
<evidence type="ECO:0000313" key="3">
    <source>
        <dbReference type="EMBL" id="KAK7939046.1"/>
    </source>
</evidence>
<feature type="compositionally biased region" description="Low complexity" evidence="2">
    <location>
        <begin position="1239"/>
        <end position="1269"/>
    </location>
</feature>
<dbReference type="InterPro" id="IPR038028">
    <property type="entry name" value="BPTF"/>
</dbReference>
<organism evidence="3 4">
    <name type="scientific">Mugilogobius chulae</name>
    <name type="common">yellowstripe goby</name>
    <dbReference type="NCBI Taxonomy" id="88201"/>
    <lineage>
        <taxon>Eukaryota</taxon>
        <taxon>Metazoa</taxon>
        <taxon>Chordata</taxon>
        <taxon>Craniata</taxon>
        <taxon>Vertebrata</taxon>
        <taxon>Euteleostomi</taxon>
        <taxon>Actinopterygii</taxon>
        <taxon>Neopterygii</taxon>
        <taxon>Teleostei</taxon>
        <taxon>Neoteleostei</taxon>
        <taxon>Acanthomorphata</taxon>
        <taxon>Gobiaria</taxon>
        <taxon>Gobiiformes</taxon>
        <taxon>Gobioidei</taxon>
        <taxon>Gobiidae</taxon>
        <taxon>Gobionellinae</taxon>
        <taxon>Mugilogobius</taxon>
    </lineage>
</organism>
<feature type="region of interest" description="Disordered" evidence="2">
    <location>
        <begin position="447"/>
        <end position="526"/>
    </location>
</feature>
<name>A0AAW0PZG1_9GOBI</name>
<dbReference type="PANTHER" id="PTHR45975">
    <property type="entry name" value="NUCLEOSOME-REMODELING FACTOR SUBUNIT BPTF"/>
    <property type="match status" value="1"/>
</dbReference>
<feature type="region of interest" description="Disordered" evidence="2">
    <location>
        <begin position="2026"/>
        <end position="2087"/>
    </location>
</feature>
<evidence type="ECO:0000256" key="1">
    <source>
        <dbReference type="SAM" id="Coils"/>
    </source>
</evidence>
<feature type="compositionally biased region" description="Basic and acidic residues" evidence="2">
    <location>
        <begin position="670"/>
        <end position="685"/>
    </location>
</feature>
<feature type="compositionally biased region" description="Polar residues" evidence="2">
    <location>
        <begin position="129"/>
        <end position="140"/>
    </location>
</feature>
<feature type="compositionally biased region" description="Polar residues" evidence="2">
    <location>
        <begin position="464"/>
        <end position="479"/>
    </location>
</feature>
<sequence length="2182" mass="237114">MSVAVSETSAPVTEVVEERLKKEPQTAEASSSQATVGAPTEESSGEPDPQSESVAGTERADPERPTVAQQGAADAETKAEPGSENQDETKKQQKEEPASSSQPTDRSTTTTTNSSNSHLLKPEQPDLTDPSSRSSFTSQDGTEEYNKMKGEKDPAAAGETQAPSVNKQPLLCSLLFKSDSAQKTQMNNFFKLGQEGKYRVYHNQYSTNTLALNKHQHREEHDKRRHLSHKFSLTTAAEFKWNGTIHGSRALTVATLRLNITQLETNVPGPFMHPNWASHRNNWNKAVQMCSKAREFALALAILECAIKPVVMLPVWKESLGHTRLLRMTSMEREEKEKVKKREKKLEDEETLQQATWVKYTIPIKHQVWKQKGEEYRVTGYGGWNWVSKTRVPRFVPRLPGNTNVNYRKELEGTKNASEMYIKMAVLSICFLVYLCAAKMKENAAKKKAVKSEKQTEPKEEAGQASSSVEPKQSSTEDGQNPKEKEEQKDEKEVEGKQREEKMEVEPSAENPTPAEENKEEESKPYYDVVNVSQGFQLRTAYKKKVKPSRLDSLLERRVKQFTFEEKIRLEKLRQAALVPKISTSKPATVVKTEPAQPSTVKSEDGVQVKDHVVKKLNFETEPEIKTDHETTLKSGNGESSIVNGESISDRNNGLSETADSKEITTLPENAKKRAFDEVEQDDKSQSLQVNGKNMDANFKIDAQEVQDGVKEPAKETVKSLMNGNLCQNDAHAPPSKIQKLDNHVMEASKSEEIKDEAKNTANNLTNEASKPTIPTTHPASQKAKLATNTASSMISKEYSTRERVSLQKFSKGKKLRSGTALPSYRKFVTKSSKKSIFVLPNDDLKRLARRGGFREVPIFNYNAKPALDIWPYPSPRPTYGMTWRYRLQTVKSLAGVSLMLRLLWACLRWDDMAVKPSAAVGTTRKETTDTDIITTEIIKRRDVGPYGICSEYCIRKIICPLVNRDTSKETPTPQRKGLRSSALRPKKQQPAKQSGPVAVETWISEEDLELWEIKAFAERVEREKAQGADPSKIGASLKTVEEVKAHLENQLKQARLAAQQKRLEQQRLITTAGTPTTATASPSPAPLSAPASSTSIATISTTPTTPSTPLSTGQRPGMVTPGTKMVLASKLGSPAPFQQDKNFEQSYMSWVKQGQNNNGGTENQKGTSIFPSGPPANLRTYSTLHPTTGNMNLRASAPTTAQPQVVNAAGPTLQPQPGAAGAAVLKSPAVAPPGQAQTTASLPAPSPSPTMAAGQTPTAPQTPRPQQGQVKLTMAQLMQLTQSAQEGNPGLTVVIQGQGQTQGQLQIVPQGVAVIPGPGQQLMQAAMPNGQVQRFLFTPLPPSSTPAAAATTTMTPTKPAPTPAAQTPVPIQPRPPAPVQTTPSALAQTQMSAPLPTPISPPAQPVPAPITSTPILPKIAPQIHSTFPISASSIATQPQRPLNPIQTITQLPTTTQVLTPSSQLSPAVPPAPIQHSNLTPALTQTSPAALSMPARLPPQLITPPQELLQPVRPAQVPPVLAVKSPTQVVASPPASVAVNVSVPVNVPVPTPAVAPVSAPVMGVTQAAIPSPARAQIQASIRAPLHAAAASAVVTPVTATATTPSVPETSTSTLPQTWTAVPQTPPPTLQPLQQASVSPQPTSLPPLQASIPAPLPISTPSPQPQHQAPSAVSMQQVAHIPVSPIQAHQISQASQLPHFPYPKFNRNNPAIANFTSNDLANSATSTSDANPNTPASHYSNSRLVDSHFFSSGLSNSRIPNSSAAFASFQSYNRASSVFSDSRIPNSRRVSSHFSAFANSNIATCRNPNPSFSYSGVANSSSYPNFRRANSRHAKPHLENSHFSAFAHPGRANPVQTSSAQIPVSSVAMHIKGLPVSTVMTTGGQTHLQVQTSPALSPQGPPQIRAQIQVQNFGQVQQIQQLQTQAQGQIHPQVRVQFQPRPQLQQTTQVQTKFILRSPELATTTPQQKNAIKTFIDVDGLTATSGDSGWGLHLQWEAELIQYPNLTILFVFQVQFQNQTLPQVQSPTRIQPQLQSASQVPPQPQLQTQLHGPVQVHFQQQPQQTQQQQQQPQPGQAQTPTSSQVLPQSPPVQAKLQVQFQPQSPPGVPGQIQVQSPIRHQLITVPGLQQPVQLLSALPPHVAAQIQAQIQAQAQQQGGRSHSRSNYSCPFRSRRLGELFRTW</sequence>
<feature type="coiled-coil region" evidence="1">
    <location>
        <begin position="1038"/>
        <end position="1065"/>
    </location>
</feature>
<dbReference type="GO" id="GO:0016589">
    <property type="term" value="C:NURF complex"/>
    <property type="evidence" value="ECO:0007669"/>
    <property type="project" value="InterPro"/>
</dbReference>
<keyword evidence="1" id="KW-0175">Coiled coil</keyword>
<evidence type="ECO:0000256" key="2">
    <source>
        <dbReference type="SAM" id="MobiDB-lite"/>
    </source>
</evidence>
<feature type="region of interest" description="Disordered" evidence="2">
    <location>
        <begin position="1155"/>
        <end position="1177"/>
    </location>
</feature>
<feature type="compositionally biased region" description="Basic and acidic residues" evidence="2">
    <location>
        <begin position="16"/>
        <end position="25"/>
    </location>
</feature>
<feature type="compositionally biased region" description="Low complexity" evidence="2">
    <location>
        <begin position="99"/>
        <end position="117"/>
    </location>
</feature>
<proteinExistence type="predicted"/>
<feature type="region of interest" description="Disordered" evidence="2">
    <location>
        <begin position="1073"/>
        <end position="1118"/>
    </location>
</feature>
<dbReference type="Proteomes" id="UP001460270">
    <property type="component" value="Unassembled WGS sequence"/>
</dbReference>
<feature type="compositionally biased region" description="Basic and acidic residues" evidence="2">
    <location>
        <begin position="480"/>
        <end position="505"/>
    </location>
</feature>
<keyword evidence="4" id="KW-1185">Reference proteome</keyword>
<feature type="region of interest" description="Disordered" evidence="2">
    <location>
        <begin position="966"/>
        <end position="998"/>
    </location>
</feature>
<feature type="compositionally biased region" description="Basic and acidic residues" evidence="2">
    <location>
        <begin position="447"/>
        <end position="462"/>
    </location>
</feature>
<feature type="compositionally biased region" description="Low complexity" evidence="2">
    <location>
        <begin position="1346"/>
        <end position="1368"/>
    </location>
</feature>
<feature type="compositionally biased region" description="Polar residues" evidence="2">
    <location>
        <begin position="2026"/>
        <end position="2037"/>
    </location>
</feature>
<feature type="compositionally biased region" description="Low complexity" evidence="2">
    <location>
        <begin position="1073"/>
        <end position="1114"/>
    </location>
</feature>
<feature type="compositionally biased region" description="Basic and acidic residues" evidence="2">
    <location>
        <begin position="75"/>
        <end position="97"/>
    </location>
</feature>
<feature type="compositionally biased region" description="Low complexity" evidence="2">
    <location>
        <begin position="1601"/>
        <end position="1613"/>
    </location>
</feature>
<feature type="compositionally biased region" description="Low complexity" evidence="2">
    <location>
        <begin position="1155"/>
        <end position="1168"/>
    </location>
</feature>
<gene>
    <name evidence="3" type="ORF">WMY93_002372</name>
</gene>
<dbReference type="EMBL" id="JBBPFD010000002">
    <property type="protein sequence ID" value="KAK7939046.1"/>
    <property type="molecule type" value="Genomic_DNA"/>
</dbReference>
<feature type="compositionally biased region" description="Pro residues" evidence="2">
    <location>
        <begin position="1653"/>
        <end position="1663"/>
    </location>
</feature>
<feature type="region of interest" description="Disordered" evidence="2">
    <location>
        <begin position="1232"/>
        <end position="1269"/>
    </location>
</feature>
<feature type="region of interest" description="Disordered" evidence="2">
    <location>
        <begin position="766"/>
        <end position="788"/>
    </location>
</feature>
<feature type="region of interest" description="Disordered" evidence="2">
    <location>
        <begin position="1344"/>
        <end position="1368"/>
    </location>
</feature>
<dbReference type="GO" id="GO:0000978">
    <property type="term" value="F:RNA polymerase II cis-regulatory region sequence-specific DNA binding"/>
    <property type="evidence" value="ECO:0007669"/>
    <property type="project" value="TreeGrafter"/>
</dbReference>
<feature type="compositionally biased region" description="Polar residues" evidence="2">
    <location>
        <begin position="1"/>
        <end position="11"/>
    </location>
</feature>
<evidence type="ECO:0000313" key="4">
    <source>
        <dbReference type="Proteomes" id="UP001460270"/>
    </source>
</evidence>
<reference evidence="4" key="1">
    <citation type="submission" date="2024-04" db="EMBL/GenBank/DDBJ databases">
        <title>Salinicola lusitanus LLJ914,a marine bacterium isolated from the Okinawa Trough.</title>
        <authorList>
            <person name="Li J."/>
        </authorList>
    </citation>
    <scope>NUCLEOTIDE SEQUENCE [LARGE SCALE GENOMIC DNA]</scope>
</reference>
<feature type="compositionally biased region" description="Polar residues" evidence="2">
    <location>
        <begin position="633"/>
        <end position="658"/>
    </location>
</feature>
<feature type="compositionally biased region" description="Basic and acidic residues" evidence="2">
    <location>
        <begin position="144"/>
        <end position="154"/>
    </location>
</feature>
<feature type="compositionally biased region" description="Low complexity" evidence="2">
    <location>
        <begin position="2058"/>
        <end position="2083"/>
    </location>
</feature>
<accession>A0AAW0PZG1</accession>
<protein>
    <submittedName>
        <fullName evidence="3">Uncharacterized protein</fullName>
    </submittedName>
</protein>
<feature type="compositionally biased region" description="Polar residues" evidence="2">
    <location>
        <begin position="766"/>
        <end position="780"/>
    </location>
</feature>